<feature type="domain" description="F-box" evidence="2">
    <location>
        <begin position="1"/>
        <end position="48"/>
    </location>
</feature>
<comment type="caution">
    <text evidence="3">The sequence shown here is derived from an EMBL/GenBank/DDBJ whole genome shotgun (WGS) entry which is preliminary data.</text>
</comment>
<dbReference type="InterPro" id="IPR039719">
    <property type="entry name" value="FBXO28"/>
</dbReference>
<dbReference type="PANTHER" id="PTHR13252">
    <property type="entry name" value="F-BOX ONLY PROTEIN 28"/>
    <property type="match status" value="1"/>
</dbReference>
<dbReference type="CDD" id="cd22100">
    <property type="entry name" value="F-box_FBXO28"/>
    <property type="match status" value="1"/>
</dbReference>
<evidence type="ECO:0000313" key="3">
    <source>
        <dbReference type="EMBL" id="KAH9636346.1"/>
    </source>
</evidence>
<dbReference type="PANTHER" id="PTHR13252:SF9">
    <property type="entry name" value="F-BOX ONLY PROTEIN 28"/>
    <property type="match status" value="1"/>
</dbReference>
<accession>A0A922SFX9</accession>
<dbReference type="Proteomes" id="UP000814243">
    <property type="component" value="Unassembled WGS sequence"/>
</dbReference>
<evidence type="ECO:0000256" key="1">
    <source>
        <dbReference type="SAM" id="MobiDB-lite"/>
    </source>
</evidence>
<name>A0A922SFX9_SPOEX</name>
<dbReference type="PROSITE" id="PS50181">
    <property type="entry name" value="FBOX"/>
    <property type="match status" value="1"/>
</dbReference>
<evidence type="ECO:0000313" key="4">
    <source>
        <dbReference type="Proteomes" id="UP000814243"/>
    </source>
</evidence>
<organism evidence="3 4">
    <name type="scientific">Spodoptera exigua</name>
    <name type="common">Beet armyworm</name>
    <name type="synonym">Noctua fulgens</name>
    <dbReference type="NCBI Taxonomy" id="7107"/>
    <lineage>
        <taxon>Eukaryota</taxon>
        <taxon>Metazoa</taxon>
        <taxon>Ecdysozoa</taxon>
        <taxon>Arthropoda</taxon>
        <taxon>Hexapoda</taxon>
        <taxon>Insecta</taxon>
        <taxon>Pterygota</taxon>
        <taxon>Neoptera</taxon>
        <taxon>Endopterygota</taxon>
        <taxon>Lepidoptera</taxon>
        <taxon>Glossata</taxon>
        <taxon>Ditrysia</taxon>
        <taxon>Noctuoidea</taxon>
        <taxon>Noctuidae</taxon>
        <taxon>Amphipyrinae</taxon>
        <taxon>Spodoptera</taxon>
    </lineage>
</organism>
<feature type="region of interest" description="Disordered" evidence="1">
    <location>
        <begin position="262"/>
        <end position="323"/>
    </location>
</feature>
<gene>
    <name evidence="3" type="ORF">HF086_002580</name>
</gene>
<feature type="compositionally biased region" description="Polar residues" evidence="1">
    <location>
        <begin position="302"/>
        <end position="323"/>
    </location>
</feature>
<evidence type="ECO:0000259" key="2">
    <source>
        <dbReference type="PROSITE" id="PS50181"/>
    </source>
</evidence>
<dbReference type="InterPro" id="IPR001810">
    <property type="entry name" value="F-box_dom"/>
</dbReference>
<proteinExistence type="predicted"/>
<dbReference type="InterPro" id="IPR036047">
    <property type="entry name" value="F-box-like_dom_sf"/>
</dbReference>
<dbReference type="GO" id="GO:0000209">
    <property type="term" value="P:protein polyubiquitination"/>
    <property type="evidence" value="ECO:0007669"/>
    <property type="project" value="TreeGrafter"/>
</dbReference>
<dbReference type="SUPFAM" id="SSF81383">
    <property type="entry name" value="F-box domain"/>
    <property type="match status" value="1"/>
</dbReference>
<protein>
    <recommendedName>
        <fullName evidence="2">F-box domain-containing protein</fullName>
    </recommendedName>
</protein>
<sequence length="368" mass="41954">MDLLGLPVVMIENIFSYLSYDEIAKNRLVSRAFNEISMRMLNRGFMMIERRHAMALKSVKAQLPRRESERRYHHLSRHCDILTSIETRISMLNMTYSKFIDNGLCCFIPGKVIDEIRRVLTIVETSTTPPRAHEVLQELRDISSMAIEHFDDKISPAFRKRLQQGVVQPTPRPSHAVLAPLAIRQEMIHLRQRSILNAKLSLYLASQYKKFHKRLPCKVFDQARTCVPASAGGEPATSAQPLRHFSSQIKLDLSVLPIGTSKRNNKLLPNMKPRKPLIKLPSLSEDDAEPPPKLPKIDESRFNPTPSTSVDRQSPKTKSQTTIAKIRGIANEIRYLTNLPKAYEAKLKRPLALTGELNVPEIKKQKLD</sequence>
<reference evidence="3" key="1">
    <citation type="journal article" date="2021" name="G3 (Bethesda)">
        <title>Genome and transcriptome analysis of the beet armyworm Spodoptera exigua reveals targets for pest control. .</title>
        <authorList>
            <person name="Simon S."/>
            <person name="Breeschoten T."/>
            <person name="Jansen H.J."/>
            <person name="Dirks R.P."/>
            <person name="Schranz M.E."/>
            <person name="Ros V.I.D."/>
        </authorList>
    </citation>
    <scope>NUCLEOTIDE SEQUENCE</scope>
    <source>
        <strain evidence="3">TB_SE_WUR_2020</strain>
    </source>
</reference>
<dbReference type="AlphaFoldDB" id="A0A922SFX9"/>
<dbReference type="EMBL" id="JACEFF010000503">
    <property type="protein sequence ID" value="KAH9636346.1"/>
    <property type="molecule type" value="Genomic_DNA"/>
</dbReference>